<name>A0A098S6K4_9BACT</name>
<gene>
    <name evidence="1" type="ORF">IX84_12830</name>
</gene>
<proteinExistence type="predicted"/>
<comment type="caution">
    <text evidence="1">The sequence shown here is derived from an EMBL/GenBank/DDBJ whole genome shotgun (WGS) entry which is preliminary data.</text>
</comment>
<dbReference type="EMBL" id="JPOS01000030">
    <property type="protein sequence ID" value="KGE87785.1"/>
    <property type="molecule type" value="Genomic_DNA"/>
</dbReference>
<dbReference type="SUPFAM" id="SSF47162">
    <property type="entry name" value="Apolipoprotein"/>
    <property type="match status" value="1"/>
</dbReference>
<accession>A0A098S6K4</accession>
<evidence type="ECO:0000313" key="1">
    <source>
        <dbReference type="EMBL" id="KGE87785.1"/>
    </source>
</evidence>
<keyword evidence="2" id="KW-1185">Reference proteome</keyword>
<sequence length="127" mass="14461">MQPQKETDHMAETKTPTFGEINTIRDILMGEQMSEYDARFNQINEALNALEQRLGQRIEDWIAKQESAQQALEDRISQRLNHLEAQLNTQGKELGRKIDTVSSADRARLGSMLSELGQQISQMSEEA</sequence>
<protein>
    <submittedName>
        <fullName evidence="1">Uncharacterized protein</fullName>
    </submittedName>
</protein>
<organism evidence="1 2">
    <name type="scientific">Phaeodactylibacter xiamenensis</name>
    <dbReference type="NCBI Taxonomy" id="1524460"/>
    <lineage>
        <taxon>Bacteria</taxon>
        <taxon>Pseudomonadati</taxon>
        <taxon>Bacteroidota</taxon>
        <taxon>Saprospiria</taxon>
        <taxon>Saprospirales</taxon>
        <taxon>Haliscomenobacteraceae</taxon>
        <taxon>Phaeodactylibacter</taxon>
    </lineage>
</organism>
<dbReference type="Gene3D" id="1.20.120.20">
    <property type="entry name" value="Apolipoprotein"/>
    <property type="match status" value="1"/>
</dbReference>
<reference evidence="1 2" key="1">
    <citation type="journal article" date="2014" name="Int. J. Syst. Evol. Microbiol.">
        <title>Phaeodactylibacter xiamenensis gen. nov., sp. nov., a member of the family Saprospiraceae isolated from the marine alga Phaeodactylum tricornutum.</title>
        <authorList>
            <person name="Chen Z.Jr."/>
            <person name="Lei X."/>
            <person name="Lai Q."/>
            <person name="Li Y."/>
            <person name="Zhang B."/>
            <person name="Zhang J."/>
            <person name="Zhang H."/>
            <person name="Yang L."/>
            <person name="Zheng W."/>
            <person name="Tian Y."/>
            <person name="Yu Z."/>
            <person name="Xu H.Jr."/>
            <person name="Zheng T."/>
        </authorList>
    </citation>
    <scope>NUCLEOTIDE SEQUENCE [LARGE SCALE GENOMIC DNA]</scope>
    <source>
        <strain evidence="1 2">KD52</strain>
    </source>
</reference>
<dbReference type="STRING" id="1524460.IX84_12830"/>
<evidence type="ECO:0000313" key="2">
    <source>
        <dbReference type="Proteomes" id="UP000029736"/>
    </source>
</evidence>
<dbReference type="Proteomes" id="UP000029736">
    <property type="component" value="Unassembled WGS sequence"/>
</dbReference>
<dbReference type="AlphaFoldDB" id="A0A098S6K4"/>